<keyword evidence="3 9" id="KW-0547">Nucleotide-binding</keyword>
<dbReference type="SMART" id="SM00533">
    <property type="entry name" value="MUTSd"/>
    <property type="match status" value="1"/>
</dbReference>
<protein>
    <recommendedName>
        <fullName evidence="2 9">DNA mismatch repair protein MutS</fullName>
    </recommendedName>
</protein>
<dbReference type="GO" id="GO:0005524">
    <property type="term" value="F:ATP binding"/>
    <property type="evidence" value="ECO:0007669"/>
    <property type="project" value="UniProtKB-UniRule"/>
</dbReference>
<dbReference type="InterPro" id="IPR007695">
    <property type="entry name" value="DNA_mismatch_repair_MutS-lik_N"/>
</dbReference>
<dbReference type="PROSITE" id="PS00486">
    <property type="entry name" value="DNA_MISMATCH_REPAIR_2"/>
    <property type="match status" value="1"/>
</dbReference>
<dbReference type="Pfam" id="PF05190">
    <property type="entry name" value="MutS_IV"/>
    <property type="match status" value="1"/>
</dbReference>
<organism evidence="12 13">
    <name type="scientific">Aminobacterium colombiense (strain DSM 12261 / ALA-1)</name>
    <dbReference type="NCBI Taxonomy" id="572547"/>
    <lineage>
        <taxon>Bacteria</taxon>
        <taxon>Thermotogati</taxon>
        <taxon>Synergistota</taxon>
        <taxon>Synergistia</taxon>
        <taxon>Synergistales</taxon>
        <taxon>Aminobacteriaceae</taxon>
        <taxon>Aminobacterium</taxon>
    </lineage>
</organism>
<dbReference type="InterPro" id="IPR000432">
    <property type="entry name" value="DNA_mismatch_repair_MutS_C"/>
</dbReference>
<evidence type="ECO:0000313" key="13">
    <source>
        <dbReference type="Proteomes" id="UP000002366"/>
    </source>
</evidence>
<dbReference type="Gene3D" id="3.30.420.110">
    <property type="entry name" value="MutS, connector domain"/>
    <property type="match status" value="1"/>
</dbReference>
<accession>D5EF19</accession>
<dbReference type="NCBIfam" id="NF003810">
    <property type="entry name" value="PRK05399.1"/>
    <property type="match status" value="1"/>
</dbReference>
<evidence type="ECO:0000256" key="3">
    <source>
        <dbReference type="ARBA" id="ARBA00022741"/>
    </source>
</evidence>
<dbReference type="FunFam" id="3.40.1170.10:FF:000001">
    <property type="entry name" value="DNA mismatch repair protein MutS"/>
    <property type="match status" value="1"/>
</dbReference>
<keyword evidence="5 9" id="KW-0067">ATP-binding</keyword>
<dbReference type="Gene3D" id="3.40.1170.10">
    <property type="entry name" value="DNA repair protein MutS, domain I"/>
    <property type="match status" value="1"/>
</dbReference>
<dbReference type="HAMAP" id="MF_00096">
    <property type="entry name" value="MutS"/>
    <property type="match status" value="1"/>
</dbReference>
<evidence type="ECO:0000313" key="12">
    <source>
        <dbReference type="EMBL" id="ADE57151.1"/>
    </source>
</evidence>
<dbReference type="InterPro" id="IPR016151">
    <property type="entry name" value="DNA_mismatch_repair_MutS_N"/>
</dbReference>
<dbReference type="AlphaFoldDB" id="D5EF19"/>
<keyword evidence="4 9" id="KW-0227">DNA damage</keyword>
<dbReference type="eggNOG" id="COG0249">
    <property type="taxonomic scope" value="Bacteria"/>
</dbReference>
<reference evidence="12 13" key="1">
    <citation type="journal article" date="2010" name="Stand. Genomic Sci.">
        <title>Complete genome sequence of Aminobacterium colombiense type strain (ALA-1).</title>
        <authorList>
            <person name="Chertkov O."/>
            <person name="Sikorski J."/>
            <person name="Brambilla E."/>
            <person name="Lapidus A."/>
            <person name="Copeland A."/>
            <person name="Glavina Del Rio T."/>
            <person name="Nolan M."/>
            <person name="Lucas S."/>
            <person name="Tice H."/>
            <person name="Cheng J.F."/>
            <person name="Han C."/>
            <person name="Detter J.C."/>
            <person name="Bruce D."/>
            <person name="Tapia R."/>
            <person name="Goodwin L."/>
            <person name="Pitluck S."/>
            <person name="Liolios K."/>
            <person name="Ivanova N."/>
            <person name="Mavromatis K."/>
            <person name="Ovchinnikova G."/>
            <person name="Pati A."/>
            <person name="Chen A."/>
            <person name="Palaniappan K."/>
            <person name="Land M."/>
            <person name="Hauser L."/>
            <person name="Chang Y.J."/>
            <person name="Jeffries C.D."/>
            <person name="Spring S."/>
            <person name="Rohde M."/>
            <person name="Goker M."/>
            <person name="Bristow J."/>
            <person name="Eisen J.A."/>
            <person name="Markowitz V."/>
            <person name="Hugenholtz P."/>
            <person name="Kyrpides N.C."/>
            <person name="Klenk H.P."/>
        </authorList>
    </citation>
    <scope>NUCLEOTIDE SEQUENCE [LARGE SCALE GENOMIC DNA]</scope>
    <source>
        <strain evidence="13">DSM 12261 / ALA-1</strain>
    </source>
</reference>
<dbReference type="InterPro" id="IPR007861">
    <property type="entry name" value="DNA_mismatch_repair_MutS_clamp"/>
</dbReference>
<evidence type="ECO:0000256" key="10">
    <source>
        <dbReference type="RuleBase" id="RU003756"/>
    </source>
</evidence>
<dbReference type="Gene3D" id="1.10.1420.10">
    <property type="match status" value="2"/>
</dbReference>
<feature type="domain" description="DNA mismatch repair proteins mutS family" evidence="11">
    <location>
        <begin position="681"/>
        <end position="697"/>
    </location>
</feature>
<dbReference type="InterPro" id="IPR027417">
    <property type="entry name" value="P-loop_NTPase"/>
</dbReference>
<dbReference type="Pfam" id="PF01624">
    <property type="entry name" value="MutS_I"/>
    <property type="match status" value="1"/>
</dbReference>
<dbReference type="InterPro" id="IPR005748">
    <property type="entry name" value="DNA_mismatch_repair_MutS"/>
</dbReference>
<evidence type="ECO:0000256" key="1">
    <source>
        <dbReference type="ARBA" id="ARBA00006271"/>
    </source>
</evidence>
<dbReference type="SMART" id="SM00534">
    <property type="entry name" value="MUTSac"/>
    <property type="match status" value="1"/>
</dbReference>
<dbReference type="SUPFAM" id="SSF53150">
    <property type="entry name" value="DNA repair protein MutS, domain II"/>
    <property type="match status" value="1"/>
</dbReference>
<dbReference type="STRING" id="572547.Amico_1027"/>
<dbReference type="Pfam" id="PF05192">
    <property type="entry name" value="MutS_III"/>
    <property type="match status" value="1"/>
</dbReference>
<dbReference type="EMBL" id="CP001997">
    <property type="protein sequence ID" value="ADE57151.1"/>
    <property type="molecule type" value="Genomic_DNA"/>
</dbReference>
<name>D5EF19_AMICL</name>
<evidence type="ECO:0000256" key="8">
    <source>
        <dbReference type="ARBA" id="ARBA00024647"/>
    </source>
</evidence>
<dbReference type="GO" id="GO:0030983">
    <property type="term" value="F:mismatched DNA binding"/>
    <property type="evidence" value="ECO:0007669"/>
    <property type="project" value="InterPro"/>
</dbReference>
<comment type="similarity">
    <text evidence="1 9 10">Belongs to the DNA mismatch repair MutS family.</text>
</comment>
<proteinExistence type="inferred from homology"/>
<dbReference type="Gene3D" id="6.10.140.430">
    <property type="match status" value="1"/>
</dbReference>
<evidence type="ECO:0000259" key="11">
    <source>
        <dbReference type="PROSITE" id="PS00486"/>
    </source>
</evidence>
<dbReference type="InterPro" id="IPR036187">
    <property type="entry name" value="DNA_mismatch_repair_MutS_sf"/>
</dbReference>
<dbReference type="PANTHER" id="PTHR11361:SF34">
    <property type="entry name" value="DNA MISMATCH REPAIR PROTEIN MSH1, MITOCHONDRIAL"/>
    <property type="match status" value="1"/>
</dbReference>
<dbReference type="Gene3D" id="3.40.50.300">
    <property type="entry name" value="P-loop containing nucleotide triphosphate hydrolases"/>
    <property type="match status" value="1"/>
</dbReference>
<dbReference type="InterPro" id="IPR045076">
    <property type="entry name" value="MutS"/>
</dbReference>
<keyword evidence="13" id="KW-1185">Reference proteome</keyword>
<comment type="function">
    <text evidence="8 9">This protein is involved in the repair of mismatches in DNA. It is possible that it carries out the mismatch recognition step. This protein has a weak ATPase activity.</text>
</comment>
<dbReference type="InterPro" id="IPR007696">
    <property type="entry name" value="DNA_mismatch_repair_MutS_core"/>
</dbReference>
<dbReference type="Proteomes" id="UP000002366">
    <property type="component" value="Chromosome"/>
</dbReference>
<dbReference type="GO" id="GO:0003684">
    <property type="term" value="F:damaged DNA binding"/>
    <property type="evidence" value="ECO:0007669"/>
    <property type="project" value="UniProtKB-UniRule"/>
</dbReference>
<dbReference type="GO" id="GO:0140664">
    <property type="term" value="F:ATP-dependent DNA damage sensor activity"/>
    <property type="evidence" value="ECO:0007669"/>
    <property type="project" value="InterPro"/>
</dbReference>
<evidence type="ECO:0000256" key="2">
    <source>
        <dbReference type="ARBA" id="ARBA00021982"/>
    </source>
</evidence>
<evidence type="ECO:0000256" key="5">
    <source>
        <dbReference type="ARBA" id="ARBA00022840"/>
    </source>
</evidence>
<keyword evidence="6 9" id="KW-0238">DNA-binding</keyword>
<gene>
    <name evidence="9" type="primary">mutS</name>
    <name evidence="12" type="ordered locus">Amico_1027</name>
</gene>
<evidence type="ECO:0000256" key="9">
    <source>
        <dbReference type="HAMAP-Rule" id="MF_00096"/>
    </source>
</evidence>
<sequence length="858" mass="95887">MILPPNVKMTPMLSQYVEWKKKYPDCLLFFRMGDFYEMFFEDAQKASEILDIALTSRDPSKSIPMAGVPFHAVDNYLGKLVKAGYKVAICEQVSVPDGKSLVDRRVIRIVTPGTYVPEEAGEEGRLASINLLNDDTIALAMLSVNTGCLEAGVLKKEEALSLITGFNPGEVLIPDTIKREDLPVELQNFFILQRTKEQFTPDGAARWLCKIFNVPALSVFGLEEGAFDTGCAGAVLHYLEETQFGAIQHVTRIYPLREKHFLHLDVASQQNLELVSGDGPTLYSVLNKCKNPMGRRLLREWILRPLLDQDAINKRQNGVEFLVQDPVVRQKLQNLLGECRDIERASSRLSLGTGNPRDLAAIRDTLLLIPLVYGYCKSSPLEKFISSDNSLETLSTLLASALCDEVPRHLHNGDVIRTGFNSELDSWRELREHGDQWLDQYLEKEKAKTDIPKLKVGSNKIFGYYLEISKGNLDKVPENYIRKQTLVSAERFITPELKEFEEKMAASEQEIASLESKIYADLVQHTLEHVQKIQDGAAMLSCIDVLASLAQVAWERNYIRPQINNGLNLKIEGGRHPVIEATFLDLPFVPNDIVLDGDEERIALITGPNMAGKSTYLRMAALLVIMAQMGAFIPAAEASMGLMDRVFTRIGARDELSRGNSTFMVEMIETANILHNVTDRSIVVLDEIGRGTSTYDGMSIAWAVLEYLDHGCGSKPKVLFATHYHELVALEDHLNGLKNLSMAVHEGERGISFLYKVVDGPADRSYGIEVARLAGIPPAVLKRAFHLLETFERADEVKPSGGVMETSQQIQLFPVSSQAIIEELAAIDPNKMTPFRALEMMYKITDQCREELQSHGNT</sequence>
<dbReference type="Pfam" id="PF05188">
    <property type="entry name" value="MutS_II"/>
    <property type="match status" value="1"/>
</dbReference>
<dbReference type="KEGG" id="aco:Amico_1027"/>
<dbReference type="InterPro" id="IPR017261">
    <property type="entry name" value="DNA_mismatch_repair_MutS/MSH"/>
</dbReference>
<dbReference type="InterPro" id="IPR007860">
    <property type="entry name" value="DNA_mmatch_repair_MutS_con_dom"/>
</dbReference>
<dbReference type="FunFam" id="3.40.50.300:FF:000870">
    <property type="entry name" value="MutS protein homolog 4"/>
    <property type="match status" value="1"/>
</dbReference>
<evidence type="ECO:0000256" key="6">
    <source>
        <dbReference type="ARBA" id="ARBA00023125"/>
    </source>
</evidence>
<dbReference type="SUPFAM" id="SSF55271">
    <property type="entry name" value="DNA repair protein MutS, domain I"/>
    <property type="match status" value="1"/>
</dbReference>
<dbReference type="SUPFAM" id="SSF52540">
    <property type="entry name" value="P-loop containing nucleoside triphosphate hydrolases"/>
    <property type="match status" value="1"/>
</dbReference>
<dbReference type="HOGENOM" id="CLU_002472_3_1_0"/>
<dbReference type="SUPFAM" id="SSF48334">
    <property type="entry name" value="DNA repair protein MutS, domain III"/>
    <property type="match status" value="1"/>
</dbReference>
<feature type="binding site" evidence="9">
    <location>
        <begin position="607"/>
        <end position="614"/>
    </location>
    <ligand>
        <name>ATP</name>
        <dbReference type="ChEBI" id="CHEBI:30616"/>
    </ligand>
</feature>
<dbReference type="CDD" id="cd03284">
    <property type="entry name" value="ABC_MutS1"/>
    <property type="match status" value="1"/>
</dbReference>
<dbReference type="NCBIfam" id="TIGR01070">
    <property type="entry name" value="mutS1"/>
    <property type="match status" value="1"/>
</dbReference>
<evidence type="ECO:0000256" key="4">
    <source>
        <dbReference type="ARBA" id="ARBA00022763"/>
    </source>
</evidence>
<dbReference type="InterPro" id="IPR036678">
    <property type="entry name" value="MutS_con_dom_sf"/>
</dbReference>
<dbReference type="PIRSF" id="PIRSF037677">
    <property type="entry name" value="DNA_mis_repair_Msh6"/>
    <property type="match status" value="1"/>
</dbReference>
<evidence type="ECO:0000256" key="7">
    <source>
        <dbReference type="ARBA" id="ARBA00023204"/>
    </source>
</evidence>
<dbReference type="PANTHER" id="PTHR11361">
    <property type="entry name" value="DNA MISMATCH REPAIR PROTEIN MUTS FAMILY MEMBER"/>
    <property type="match status" value="1"/>
</dbReference>
<dbReference type="Pfam" id="PF00488">
    <property type="entry name" value="MutS_V"/>
    <property type="match status" value="1"/>
</dbReference>
<dbReference type="GO" id="GO:0006298">
    <property type="term" value="P:mismatch repair"/>
    <property type="evidence" value="ECO:0007669"/>
    <property type="project" value="UniProtKB-UniRule"/>
</dbReference>
<keyword evidence="7 9" id="KW-0234">DNA repair</keyword>